<dbReference type="InterPro" id="IPR016971">
    <property type="entry name" value="UCP031277"/>
</dbReference>
<evidence type="ECO:0000256" key="1">
    <source>
        <dbReference type="SAM" id="Phobius"/>
    </source>
</evidence>
<feature type="transmembrane region" description="Helical" evidence="1">
    <location>
        <begin position="267"/>
        <end position="289"/>
    </location>
</feature>
<proteinExistence type="predicted"/>
<keyword evidence="1" id="KW-1133">Transmembrane helix</keyword>
<name>A0A7I8JDA4_SPIIN</name>
<feature type="transmembrane region" description="Helical" evidence="1">
    <location>
        <begin position="140"/>
        <end position="160"/>
    </location>
</feature>
<feature type="transmembrane region" description="Helical" evidence="1">
    <location>
        <begin position="233"/>
        <end position="255"/>
    </location>
</feature>
<dbReference type="AlphaFoldDB" id="A0A7I8JDA4"/>
<feature type="transmembrane region" description="Helical" evidence="1">
    <location>
        <begin position="98"/>
        <end position="119"/>
    </location>
</feature>
<gene>
    <name evidence="2" type="ORF">SI7747_11014541</name>
    <name evidence="3" type="ORF">SI8410_11015658</name>
</gene>
<dbReference type="PANTHER" id="PTHR34116:SF2">
    <property type="entry name" value="THH1_TOM1_TOM3 DOMAIN-CONTAINING PROTEIN"/>
    <property type="match status" value="1"/>
</dbReference>
<feature type="transmembrane region" description="Helical" evidence="1">
    <location>
        <begin position="55"/>
        <end position="78"/>
    </location>
</feature>
<protein>
    <submittedName>
        <fullName evidence="2">Uncharacterized protein</fullName>
    </submittedName>
</protein>
<reference evidence="2" key="1">
    <citation type="submission" date="2019-12" db="EMBL/GenBank/DDBJ databases">
        <authorList>
            <person name="Scholz U."/>
            <person name="Mascher M."/>
            <person name="Fiebig A."/>
        </authorList>
    </citation>
    <scope>NUCLEOTIDE SEQUENCE</scope>
</reference>
<keyword evidence="4" id="KW-1185">Reference proteome</keyword>
<organism evidence="2">
    <name type="scientific">Spirodela intermedia</name>
    <name type="common">Intermediate duckweed</name>
    <dbReference type="NCBI Taxonomy" id="51605"/>
    <lineage>
        <taxon>Eukaryota</taxon>
        <taxon>Viridiplantae</taxon>
        <taxon>Streptophyta</taxon>
        <taxon>Embryophyta</taxon>
        <taxon>Tracheophyta</taxon>
        <taxon>Spermatophyta</taxon>
        <taxon>Magnoliopsida</taxon>
        <taxon>Liliopsida</taxon>
        <taxon>Araceae</taxon>
        <taxon>Lemnoideae</taxon>
        <taxon>Spirodela</taxon>
    </lineage>
</organism>
<dbReference type="PANTHER" id="PTHR34116">
    <property type="entry name" value="PLASMINOGEN ACTIVATOR INHIBITOR"/>
    <property type="match status" value="1"/>
</dbReference>
<keyword evidence="1" id="KW-0472">Membrane</keyword>
<dbReference type="EMBL" id="LR746274">
    <property type="protein sequence ID" value="CAA7404980.1"/>
    <property type="molecule type" value="Genomic_DNA"/>
</dbReference>
<accession>A0A7I8JDA4</accession>
<evidence type="ECO:0000313" key="4">
    <source>
        <dbReference type="Proteomes" id="UP000663760"/>
    </source>
</evidence>
<feature type="transmembrane region" description="Helical" evidence="1">
    <location>
        <begin position="12"/>
        <end position="35"/>
    </location>
</feature>
<dbReference type="EMBL" id="LR743598">
    <property type="protein sequence ID" value="CAA2628900.1"/>
    <property type="molecule type" value="Genomic_DNA"/>
</dbReference>
<evidence type="ECO:0000313" key="3">
    <source>
        <dbReference type="EMBL" id="CAA7404980.1"/>
    </source>
</evidence>
<keyword evidence="1" id="KW-0812">Transmembrane</keyword>
<dbReference type="Proteomes" id="UP000663760">
    <property type="component" value="Chromosome 11"/>
</dbReference>
<dbReference type="PIRSF" id="PIRSF031277">
    <property type="entry name" value="UCP031277"/>
    <property type="match status" value="1"/>
</dbReference>
<dbReference type="OrthoDB" id="1869454at2759"/>
<sequence length="393" mass="44158">MPLTRHAADPFCVVTVILVSFFIALGLFCISYSAYFRYHIRKQGLLQLGYFNGPWVTRIAFILIAIWWCIGEIVRLSFLKGSGRLFSSPTWQKNVCKYYILSNIGLAEPNLYVMLLFLLQASLKKRELGPLSPRWNGRTVRWALLLSLPMFILQLFLVFFGSKLFNKEGDDDPKLANYFWSTSALTEDGSTCTYPLLSTALLGLYDIILIGHVSYFGTKIVSLAINKGLQKRVYILVFSAILLVTLRVILLGFTVLPRPASFTFEALTFLGFLMLLIFVSVGTCVLVYCPIADALALRRVVHFNIEELPFDDYYHDGASLITNQSQLEMMSRNSDASTKRGSISFRTMIKDESPGADVSENIGQFCLPSLHIVSPPGSPLFPGRSMVPHRQAL</sequence>
<evidence type="ECO:0000313" key="2">
    <source>
        <dbReference type="EMBL" id="CAA2628900.1"/>
    </source>
</evidence>